<evidence type="ECO:0000256" key="2">
    <source>
        <dbReference type="ARBA" id="ARBA00004651"/>
    </source>
</evidence>
<protein>
    <recommendedName>
        <fullName evidence="14">sn-1-specific diacylglycerol lipase</fullName>
        <ecNumber evidence="14">3.1.1.116</ecNumber>
    </recommendedName>
</protein>
<evidence type="ECO:0000256" key="5">
    <source>
        <dbReference type="ARBA" id="ARBA00022692"/>
    </source>
</evidence>
<evidence type="ECO:0000256" key="6">
    <source>
        <dbReference type="ARBA" id="ARBA00022723"/>
    </source>
</evidence>
<comment type="subcellular location">
    <subcellularLocation>
        <location evidence="2">Cell membrane</location>
        <topology evidence="2">Multi-pass membrane protein</topology>
    </subcellularLocation>
</comment>
<evidence type="ECO:0000256" key="4">
    <source>
        <dbReference type="ARBA" id="ARBA00022553"/>
    </source>
</evidence>
<keyword evidence="7" id="KW-0378">Hydrolase</keyword>
<dbReference type="GO" id="GO:0005886">
    <property type="term" value="C:plasma membrane"/>
    <property type="evidence" value="ECO:0007669"/>
    <property type="project" value="UniProtKB-SubCell"/>
</dbReference>
<keyword evidence="3" id="KW-1003">Cell membrane</keyword>
<keyword evidence="8" id="KW-0106">Calcium</keyword>
<dbReference type="GO" id="GO:0046872">
    <property type="term" value="F:metal ion binding"/>
    <property type="evidence" value="ECO:0007669"/>
    <property type="project" value="UniProtKB-KW"/>
</dbReference>
<evidence type="ECO:0000313" key="18">
    <source>
        <dbReference type="Proteomes" id="UP000007350"/>
    </source>
</evidence>
<keyword evidence="9" id="KW-0442">Lipid degradation</keyword>
<comment type="caution">
    <text evidence="17">The sequence shown here is derived from an EMBL/GenBank/DDBJ whole genome shotgun (WGS) entry which is preliminary data.</text>
</comment>
<evidence type="ECO:0000259" key="16">
    <source>
        <dbReference type="Pfam" id="PF01764"/>
    </source>
</evidence>
<dbReference type="PANTHER" id="PTHR45792">
    <property type="entry name" value="DIACYLGLYCEROL LIPASE HOMOLOG-RELATED"/>
    <property type="match status" value="1"/>
</dbReference>
<feature type="domain" description="Fungal lipase-type" evidence="16">
    <location>
        <begin position="273"/>
        <end position="420"/>
    </location>
</feature>
<dbReference type="AlphaFoldDB" id="K2MDU8"/>
<dbReference type="OrthoDB" id="426718at2759"/>
<keyword evidence="18" id="KW-1185">Reference proteome</keyword>
<evidence type="ECO:0000256" key="11">
    <source>
        <dbReference type="ARBA" id="ARBA00023098"/>
    </source>
</evidence>
<keyword evidence="6" id="KW-0479">Metal-binding</keyword>
<dbReference type="SUPFAM" id="SSF53474">
    <property type="entry name" value="alpha/beta-Hydrolases"/>
    <property type="match status" value="1"/>
</dbReference>
<dbReference type="Gene3D" id="3.40.50.1820">
    <property type="entry name" value="alpha/beta hydrolase"/>
    <property type="match status" value="1"/>
</dbReference>
<evidence type="ECO:0000313" key="17">
    <source>
        <dbReference type="EMBL" id="EKF33393.1"/>
    </source>
</evidence>
<dbReference type="GO" id="GO:0016298">
    <property type="term" value="F:lipase activity"/>
    <property type="evidence" value="ECO:0007669"/>
    <property type="project" value="TreeGrafter"/>
</dbReference>
<evidence type="ECO:0000256" key="12">
    <source>
        <dbReference type="ARBA" id="ARBA00023136"/>
    </source>
</evidence>
<keyword evidence="10" id="KW-1133">Transmembrane helix</keyword>
<keyword evidence="12" id="KW-0472">Membrane</keyword>
<dbReference type="PANTHER" id="PTHR45792:SF8">
    <property type="entry name" value="DIACYLGLYCEROL LIPASE-ALPHA"/>
    <property type="match status" value="1"/>
</dbReference>
<evidence type="ECO:0000256" key="15">
    <source>
        <dbReference type="SAM" id="MobiDB-lite"/>
    </source>
</evidence>
<comment type="cofactor">
    <cofactor evidence="1">
        <name>Ca(2+)</name>
        <dbReference type="ChEBI" id="CHEBI:29108"/>
    </cofactor>
</comment>
<dbReference type="EMBL" id="AHKC01009268">
    <property type="protein sequence ID" value="EKF33393.1"/>
    <property type="molecule type" value="Genomic_DNA"/>
</dbReference>
<evidence type="ECO:0000256" key="8">
    <source>
        <dbReference type="ARBA" id="ARBA00022837"/>
    </source>
</evidence>
<evidence type="ECO:0000256" key="1">
    <source>
        <dbReference type="ARBA" id="ARBA00001913"/>
    </source>
</evidence>
<gene>
    <name evidence="17" type="ORF">MOQ_002741</name>
</gene>
<dbReference type="InterPro" id="IPR052214">
    <property type="entry name" value="DAG_Lipase-Related"/>
</dbReference>
<evidence type="ECO:0000256" key="10">
    <source>
        <dbReference type="ARBA" id="ARBA00022989"/>
    </source>
</evidence>
<dbReference type="GO" id="GO:0016042">
    <property type="term" value="P:lipid catabolic process"/>
    <property type="evidence" value="ECO:0007669"/>
    <property type="project" value="UniProtKB-KW"/>
</dbReference>
<evidence type="ECO:0000256" key="7">
    <source>
        <dbReference type="ARBA" id="ARBA00022801"/>
    </source>
</evidence>
<organism evidence="17 18">
    <name type="scientific">Trypanosoma cruzi marinkellei</name>
    <dbReference type="NCBI Taxonomy" id="85056"/>
    <lineage>
        <taxon>Eukaryota</taxon>
        <taxon>Discoba</taxon>
        <taxon>Euglenozoa</taxon>
        <taxon>Kinetoplastea</taxon>
        <taxon>Metakinetoplastina</taxon>
        <taxon>Trypanosomatida</taxon>
        <taxon>Trypanosomatidae</taxon>
        <taxon>Trypanosoma</taxon>
        <taxon>Schizotrypanum</taxon>
    </lineage>
</organism>
<sequence length="520" mass="58569">MRRMHLDGYMSGRNVWRLLFTSSSRRRRAFRWVWFWQLPVLREHTPLWCICDGPVFIRSVGEVYQCDLCGGKQRVVERSPTPFFMSSKNGGCVSVTPGLGHCEGVRRIFGEISSHVRATGTTYTDLVKRMSTALKSSDRSLESYKEWCDHVILEKEHSCHEKTHTKSAVSQRQYVSLDDVQLAVYALRFALAVYALPYELGYFSTPARSLWLWTPWYNRYTIASTADQVSSIRRILFGDKCDPLLEVAYARYSAAPQQPCFTIFLDHRTRRVVIAFRGTVSMTDIITDVAGGYINVCLGTYRSAVTKGTEELRTNVPRGFYMNVMEAGGHIMNALSIIREKYPDYALLSVGHSLGAIEAILFHLLFFSPTTRQGADLRTIAFAPAPCVEQAVTTKVNELLGEEALTSWVYGLDGVARLQTNSVRELFFPSSSAGSSKTKNEGNEAQPPQLPKLSIPGRVLHLMEEGTDVLDVPVNVPWREQLFLGKDALLHHLPSMYGAALYKALLAREATKRVSVEMRP</sequence>
<evidence type="ECO:0000256" key="14">
    <source>
        <dbReference type="ARBA" id="ARBA00026104"/>
    </source>
</evidence>
<feature type="region of interest" description="Disordered" evidence="15">
    <location>
        <begin position="430"/>
        <end position="450"/>
    </location>
</feature>
<dbReference type="InterPro" id="IPR002921">
    <property type="entry name" value="Fungal_lipase-type"/>
</dbReference>
<dbReference type="Proteomes" id="UP000007350">
    <property type="component" value="Unassembled WGS sequence"/>
</dbReference>
<accession>K2MDU8</accession>
<keyword evidence="11" id="KW-0443">Lipid metabolism</keyword>
<dbReference type="EC" id="3.1.1.116" evidence="14"/>
<keyword evidence="5" id="KW-0812">Transmembrane</keyword>
<dbReference type="InterPro" id="IPR029058">
    <property type="entry name" value="AB_hydrolase_fold"/>
</dbReference>
<comment type="catalytic activity">
    <reaction evidence="13">
        <text>a 1,2-diacyl-sn-glycerol + H2O = a 2-acylglycerol + a fatty acid + H(+)</text>
        <dbReference type="Rhea" id="RHEA:33275"/>
        <dbReference type="ChEBI" id="CHEBI:15377"/>
        <dbReference type="ChEBI" id="CHEBI:15378"/>
        <dbReference type="ChEBI" id="CHEBI:17389"/>
        <dbReference type="ChEBI" id="CHEBI:17815"/>
        <dbReference type="ChEBI" id="CHEBI:28868"/>
        <dbReference type="EC" id="3.1.1.116"/>
    </reaction>
    <physiologicalReaction direction="left-to-right" evidence="13">
        <dbReference type="Rhea" id="RHEA:33276"/>
    </physiologicalReaction>
</comment>
<name>K2MDU8_TRYCR</name>
<proteinExistence type="predicted"/>
<keyword evidence="4" id="KW-0597">Phosphoprotein</keyword>
<reference evidence="17 18" key="1">
    <citation type="journal article" date="2012" name="BMC Genomics">
        <title>Comparative genomic analysis of human infective Trypanosoma cruzi lineages with the bat-restricted subspecies T. cruzi marinkellei.</title>
        <authorList>
            <person name="Franzen O."/>
            <person name="Talavera-Lopez C."/>
            <person name="Ochaya S."/>
            <person name="Butler C.E."/>
            <person name="Messenger L.A."/>
            <person name="Lewis M.D."/>
            <person name="Llewellyn M.S."/>
            <person name="Marinkelle C.J."/>
            <person name="Tyler K.M."/>
            <person name="Miles M.A."/>
            <person name="Andersson B."/>
        </authorList>
    </citation>
    <scope>NUCLEOTIDE SEQUENCE [LARGE SCALE GENOMIC DNA]</scope>
    <source>
        <strain evidence="17 18">B7</strain>
    </source>
</reference>
<evidence type="ECO:0000256" key="13">
    <source>
        <dbReference type="ARBA" id="ARBA00024531"/>
    </source>
</evidence>
<evidence type="ECO:0000256" key="3">
    <source>
        <dbReference type="ARBA" id="ARBA00022475"/>
    </source>
</evidence>
<evidence type="ECO:0000256" key="9">
    <source>
        <dbReference type="ARBA" id="ARBA00022963"/>
    </source>
</evidence>
<dbReference type="Pfam" id="PF01764">
    <property type="entry name" value="Lipase_3"/>
    <property type="match status" value="1"/>
</dbReference>